<dbReference type="EMBL" id="JAUSRR010000003">
    <property type="protein sequence ID" value="MDP9922876.1"/>
    <property type="molecule type" value="Genomic_DNA"/>
</dbReference>
<dbReference type="InterPro" id="IPR027417">
    <property type="entry name" value="P-loop_NTPase"/>
</dbReference>
<comment type="catalytic activity">
    <reaction evidence="15">
        <text>glutathione(out) + ATP + H2O = glutathione(in) + ADP + phosphate + H(+)</text>
        <dbReference type="Rhea" id="RHEA:29791"/>
        <dbReference type="ChEBI" id="CHEBI:15377"/>
        <dbReference type="ChEBI" id="CHEBI:15378"/>
        <dbReference type="ChEBI" id="CHEBI:30616"/>
        <dbReference type="ChEBI" id="CHEBI:43474"/>
        <dbReference type="ChEBI" id="CHEBI:57925"/>
        <dbReference type="ChEBI" id="CHEBI:456216"/>
        <dbReference type="EC" id="7.4.2.10"/>
    </reaction>
</comment>
<dbReference type="PANTHER" id="PTHR43776">
    <property type="entry name" value="TRANSPORT ATP-BINDING PROTEIN"/>
    <property type="match status" value="1"/>
</dbReference>
<evidence type="ECO:0000313" key="18">
    <source>
        <dbReference type="Proteomes" id="UP001244295"/>
    </source>
</evidence>
<name>A0AAW8DUF9_9BURK</name>
<dbReference type="RefSeq" id="WP_307585692.1">
    <property type="nucleotide sequence ID" value="NZ_JAUSRQ010000009.1"/>
</dbReference>
<organism evidence="17 18">
    <name type="scientific">Variovorax boronicumulans</name>
    <dbReference type="NCBI Taxonomy" id="436515"/>
    <lineage>
        <taxon>Bacteria</taxon>
        <taxon>Pseudomonadati</taxon>
        <taxon>Pseudomonadota</taxon>
        <taxon>Betaproteobacteria</taxon>
        <taxon>Burkholderiales</taxon>
        <taxon>Comamonadaceae</taxon>
        <taxon>Variovorax</taxon>
    </lineage>
</organism>
<evidence type="ECO:0000256" key="4">
    <source>
        <dbReference type="ARBA" id="ARBA00022448"/>
    </source>
</evidence>
<keyword evidence="4" id="KW-0813">Transport</keyword>
<keyword evidence="8 17" id="KW-0067">ATP-binding</keyword>
<evidence type="ECO:0000256" key="11">
    <source>
        <dbReference type="ARBA" id="ARBA00037530"/>
    </source>
</evidence>
<dbReference type="PROSITE" id="PS50893">
    <property type="entry name" value="ABC_TRANSPORTER_2"/>
    <property type="match status" value="1"/>
</dbReference>
<evidence type="ECO:0000256" key="9">
    <source>
        <dbReference type="ARBA" id="ARBA00022967"/>
    </source>
</evidence>
<evidence type="ECO:0000256" key="15">
    <source>
        <dbReference type="ARBA" id="ARBA00047640"/>
    </source>
</evidence>
<evidence type="ECO:0000259" key="16">
    <source>
        <dbReference type="PROSITE" id="PS50893"/>
    </source>
</evidence>
<dbReference type="PROSITE" id="PS00211">
    <property type="entry name" value="ABC_TRANSPORTER_1"/>
    <property type="match status" value="1"/>
</dbReference>
<evidence type="ECO:0000256" key="13">
    <source>
        <dbReference type="ARBA" id="ARBA00039050"/>
    </source>
</evidence>
<comment type="subcellular location">
    <subcellularLocation>
        <location evidence="2">Cell inner membrane</location>
    </subcellularLocation>
    <subcellularLocation>
        <location evidence="1">Membrane</location>
        <topology evidence="1">Peripheral membrane protein</topology>
    </subcellularLocation>
</comment>
<dbReference type="EC" id="7.4.2.10" evidence="13"/>
<keyword evidence="9" id="KW-1278">Translocase</keyword>
<dbReference type="SUPFAM" id="SSF52540">
    <property type="entry name" value="P-loop containing nucleoside triphosphate hydrolases"/>
    <property type="match status" value="1"/>
</dbReference>
<evidence type="ECO:0000256" key="3">
    <source>
        <dbReference type="ARBA" id="ARBA00011469"/>
    </source>
</evidence>
<dbReference type="Pfam" id="PF00005">
    <property type="entry name" value="ABC_tran"/>
    <property type="match status" value="1"/>
</dbReference>
<comment type="similarity">
    <text evidence="12">Belongs to the ABC transporter superfamily. Glutathione importer (TC 3.A.1.5.11) family.</text>
</comment>
<evidence type="ECO:0000256" key="12">
    <source>
        <dbReference type="ARBA" id="ARBA00038416"/>
    </source>
</evidence>
<feature type="domain" description="ABC transporter" evidence="16">
    <location>
        <begin position="9"/>
        <end position="242"/>
    </location>
</feature>
<comment type="function">
    <text evidence="11">Part of the ABC transporter complex GsiABCD involved in glutathione import. Responsible for energy coupling to the transport system.</text>
</comment>
<dbReference type="Gene3D" id="3.40.50.300">
    <property type="entry name" value="P-loop containing nucleotide triphosphate hydrolases"/>
    <property type="match status" value="1"/>
</dbReference>
<evidence type="ECO:0000256" key="10">
    <source>
        <dbReference type="ARBA" id="ARBA00023136"/>
    </source>
</evidence>
<dbReference type="GO" id="GO:0016887">
    <property type="term" value="F:ATP hydrolysis activity"/>
    <property type="evidence" value="ECO:0007669"/>
    <property type="project" value="InterPro"/>
</dbReference>
<comment type="caution">
    <text evidence="17">The sequence shown here is derived from an EMBL/GenBank/DDBJ whole genome shotgun (WGS) entry which is preliminary data.</text>
</comment>
<evidence type="ECO:0000256" key="14">
    <source>
        <dbReference type="ARBA" id="ARBA00041187"/>
    </source>
</evidence>
<reference evidence="17" key="1">
    <citation type="submission" date="2023-07" db="EMBL/GenBank/DDBJ databases">
        <title>Sorghum-associated microbial communities from plants grown in Nebraska, USA.</title>
        <authorList>
            <person name="Schachtman D."/>
        </authorList>
    </citation>
    <scope>NUCLEOTIDE SEQUENCE</scope>
    <source>
        <strain evidence="17">DS2795</strain>
    </source>
</reference>
<evidence type="ECO:0000256" key="7">
    <source>
        <dbReference type="ARBA" id="ARBA00022741"/>
    </source>
</evidence>
<dbReference type="InterPro" id="IPR003439">
    <property type="entry name" value="ABC_transporter-like_ATP-bd"/>
</dbReference>
<keyword evidence="7" id="KW-0547">Nucleotide-binding</keyword>
<dbReference type="PANTHER" id="PTHR43776:SF15">
    <property type="entry name" value="GLUTATHIONE IMPORT ATP-BINDING PROTEIN GSIA"/>
    <property type="match status" value="1"/>
</dbReference>
<protein>
    <recommendedName>
        <fullName evidence="14">Glutathione import ATP-binding protein GsiA</fullName>
        <ecNumber evidence="13">7.4.2.10</ecNumber>
    </recommendedName>
</protein>
<dbReference type="InterPro" id="IPR050319">
    <property type="entry name" value="ABC_transp_ATP-bind"/>
</dbReference>
<dbReference type="Proteomes" id="UP001244295">
    <property type="component" value="Unassembled WGS sequence"/>
</dbReference>
<keyword evidence="10" id="KW-0472">Membrane</keyword>
<evidence type="ECO:0000256" key="5">
    <source>
        <dbReference type="ARBA" id="ARBA00022475"/>
    </source>
</evidence>
<dbReference type="GO" id="GO:0055085">
    <property type="term" value="P:transmembrane transport"/>
    <property type="evidence" value="ECO:0007669"/>
    <property type="project" value="UniProtKB-ARBA"/>
</dbReference>
<dbReference type="GO" id="GO:0005886">
    <property type="term" value="C:plasma membrane"/>
    <property type="evidence" value="ECO:0007669"/>
    <property type="project" value="UniProtKB-SubCell"/>
</dbReference>
<evidence type="ECO:0000256" key="2">
    <source>
        <dbReference type="ARBA" id="ARBA00004533"/>
    </source>
</evidence>
<keyword evidence="5" id="KW-1003">Cell membrane</keyword>
<dbReference type="SMART" id="SM00382">
    <property type="entry name" value="AAA"/>
    <property type="match status" value="1"/>
</dbReference>
<sequence length="249" mass="27144">MAELNPMALSVSDLVVRRGNAAVVSGVSFDVARGGSLGIVGESGCGKSTILRAIAGIDTDWRGRIEIMGEAIGHRRSLADRRAMQMVFQDPLAALNPTHTIDEALREPLVVHRMDAHDRRVAEALRTVALPPTVRFRFPGQLSGGQRQRVCIARALLVQPKVLLLDEPTSALDVSVQAEVLNLLSRLRREHRQAFVMVSHDLRVVAHMCDHIAFMVGGRFVEVLTRAQLVAGEVRSHEARHLLAAAIAG</sequence>
<evidence type="ECO:0000256" key="6">
    <source>
        <dbReference type="ARBA" id="ARBA00022519"/>
    </source>
</evidence>
<keyword evidence="6" id="KW-0997">Cell inner membrane</keyword>
<comment type="subunit">
    <text evidence="3">The complex is composed of two ATP-binding proteins (GsiA), two transmembrane proteins (GsiC and GsiD) and a solute-binding protein (GsiB).</text>
</comment>
<evidence type="ECO:0000256" key="8">
    <source>
        <dbReference type="ARBA" id="ARBA00022840"/>
    </source>
</evidence>
<dbReference type="InterPro" id="IPR017871">
    <property type="entry name" value="ABC_transporter-like_CS"/>
</dbReference>
<accession>A0AAW8DUF9</accession>
<dbReference type="CDD" id="cd03257">
    <property type="entry name" value="ABC_NikE_OppD_transporters"/>
    <property type="match status" value="1"/>
</dbReference>
<dbReference type="GO" id="GO:0005524">
    <property type="term" value="F:ATP binding"/>
    <property type="evidence" value="ECO:0007669"/>
    <property type="project" value="UniProtKB-KW"/>
</dbReference>
<dbReference type="AlphaFoldDB" id="A0AAW8DUF9"/>
<evidence type="ECO:0000256" key="1">
    <source>
        <dbReference type="ARBA" id="ARBA00004170"/>
    </source>
</evidence>
<gene>
    <name evidence="17" type="ORF">J2W25_001897</name>
</gene>
<evidence type="ECO:0000313" key="17">
    <source>
        <dbReference type="EMBL" id="MDP9922876.1"/>
    </source>
</evidence>
<proteinExistence type="inferred from homology"/>
<dbReference type="InterPro" id="IPR003593">
    <property type="entry name" value="AAA+_ATPase"/>
</dbReference>